<feature type="transmembrane region" description="Helical" evidence="7">
    <location>
        <begin position="106"/>
        <end position="127"/>
    </location>
</feature>
<evidence type="ECO:0000256" key="3">
    <source>
        <dbReference type="ARBA" id="ARBA00022475"/>
    </source>
</evidence>
<dbReference type="GO" id="GO:0016020">
    <property type="term" value="C:membrane"/>
    <property type="evidence" value="ECO:0007669"/>
    <property type="project" value="UniProtKB-SubCell"/>
</dbReference>
<dbReference type="AlphaFoldDB" id="A0A6J5DCU4"/>
<feature type="transmembrane region" description="Helical" evidence="7">
    <location>
        <begin position="32"/>
        <end position="54"/>
    </location>
</feature>
<keyword evidence="4 7" id="KW-0812">Transmembrane</keyword>
<comment type="subcellular location">
    <subcellularLocation>
        <location evidence="1">Membrane</location>
        <topology evidence="1">Multi-pass membrane protein</topology>
    </subcellularLocation>
</comment>
<sequence>MAQTVLSALLPVVFVVAIGLLAVKYCTVPKTSAPVFADFVVRFALPLALLNGVLKTSSSVIENIPCLISTLLRGLAESALVALVCAFPNMAYSGSPVLDAVVGQEGILAVIVGNVVTSVMTIPVTLVQVQIRLDASPHVVARVAGHIFDKHLARVPGPIDIETHVREGAHKPVYEAQLRSAKNIALRYATHCSSPYPSLGS</sequence>
<accession>A0A6J5DCU4</accession>
<protein>
    <submittedName>
        <fullName evidence="8">Uncharacterized protein</fullName>
    </submittedName>
</protein>
<dbReference type="PANTHER" id="PTHR36838:SF1">
    <property type="entry name" value="SLR1864 PROTEIN"/>
    <property type="match status" value="1"/>
</dbReference>
<dbReference type="InterPro" id="IPR004776">
    <property type="entry name" value="Mem_transp_PIN-like"/>
</dbReference>
<organism evidence="8 9">
    <name type="scientific">Paraburkholderia humisilvae</name>
    <dbReference type="NCBI Taxonomy" id="627669"/>
    <lineage>
        <taxon>Bacteria</taxon>
        <taxon>Pseudomonadati</taxon>
        <taxon>Pseudomonadota</taxon>
        <taxon>Betaproteobacteria</taxon>
        <taxon>Burkholderiales</taxon>
        <taxon>Burkholderiaceae</taxon>
        <taxon>Paraburkholderia</taxon>
    </lineage>
</organism>
<dbReference type="EMBL" id="CADIKH010000005">
    <property type="protein sequence ID" value="CAB3750992.1"/>
    <property type="molecule type" value="Genomic_DNA"/>
</dbReference>
<evidence type="ECO:0000256" key="4">
    <source>
        <dbReference type="ARBA" id="ARBA00022692"/>
    </source>
</evidence>
<keyword evidence="9" id="KW-1185">Reference proteome</keyword>
<evidence type="ECO:0000256" key="6">
    <source>
        <dbReference type="ARBA" id="ARBA00023136"/>
    </source>
</evidence>
<evidence type="ECO:0000313" key="9">
    <source>
        <dbReference type="Proteomes" id="UP000494363"/>
    </source>
</evidence>
<evidence type="ECO:0000256" key="5">
    <source>
        <dbReference type="ARBA" id="ARBA00022989"/>
    </source>
</evidence>
<name>A0A6J5DCU4_9BURK</name>
<keyword evidence="5 7" id="KW-1133">Transmembrane helix</keyword>
<evidence type="ECO:0000313" key="8">
    <source>
        <dbReference type="EMBL" id="CAB3750992.1"/>
    </source>
</evidence>
<gene>
    <name evidence="8" type="ORF">LMG29542_01386</name>
</gene>
<keyword evidence="2" id="KW-0813">Transport</keyword>
<keyword evidence="3" id="KW-1003">Cell membrane</keyword>
<dbReference type="Pfam" id="PF03547">
    <property type="entry name" value="Mem_trans"/>
    <property type="match status" value="1"/>
</dbReference>
<proteinExistence type="predicted"/>
<evidence type="ECO:0000256" key="2">
    <source>
        <dbReference type="ARBA" id="ARBA00022448"/>
    </source>
</evidence>
<feature type="transmembrane region" description="Helical" evidence="7">
    <location>
        <begin position="75"/>
        <end position="94"/>
    </location>
</feature>
<dbReference type="GO" id="GO:0055085">
    <property type="term" value="P:transmembrane transport"/>
    <property type="evidence" value="ECO:0007669"/>
    <property type="project" value="InterPro"/>
</dbReference>
<dbReference type="RefSeq" id="WP_175225721.1">
    <property type="nucleotide sequence ID" value="NZ_CADIKH010000005.1"/>
</dbReference>
<dbReference type="Proteomes" id="UP000494363">
    <property type="component" value="Unassembled WGS sequence"/>
</dbReference>
<evidence type="ECO:0000256" key="7">
    <source>
        <dbReference type="SAM" id="Phobius"/>
    </source>
</evidence>
<evidence type="ECO:0000256" key="1">
    <source>
        <dbReference type="ARBA" id="ARBA00004141"/>
    </source>
</evidence>
<dbReference type="PANTHER" id="PTHR36838">
    <property type="entry name" value="AUXIN EFFLUX CARRIER FAMILY PROTEIN"/>
    <property type="match status" value="1"/>
</dbReference>
<keyword evidence="6 7" id="KW-0472">Membrane</keyword>
<reference evidence="8 9" key="1">
    <citation type="submission" date="2020-04" db="EMBL/GenBank/DDBJ databases">
        <authorList>
            <person name="De Canck E."/>
        </authorList>
    </citation>
    <scope>NUCLEOTIDE SEQUENCE [LARGE SCALE GENOMIC DNA]</scope>
    <source>
        <strain evidence="8 9">LMG 29542</strain>
    </source>
</reference>